<keyword evidence="3" id="KW-0547">Nucleotide-binding</keyword>
<dbReference type="PANTHER" id="PTHR43776">
    <property type="entry name" value="TRANSPORT ATP-BINDING PROTEIN"/>
    <property type="match status" value="1"/>
</dbReference>
<dbReference type="AlphaFoldDB" id="A0A7X5R3B9"/>
<reference evidence="6 7" key="1">
    <citation type="submission" date="2020-02" db="EMBL/GenBank/DDBJ databases">
        <title>Sequencing the genomes of 1000 actinobacteria strains.</title>
        <authorList>
            <person name="Klenk H.-P."/>
        </authorList>
    </citation>
    <scope>NUCLEOTIDE SEQUENCE [LARGE SCALE GENOMIC DNA]</scope>
    <source>
        <strain evidence="6 7">DSM 27960</strain>
    </source>
</reference>
<dbReference type="PROSITE" id="PS50893">
    <property type="entry name" value="ABC_TRANSPORTER_2"/>
    <property type="match status" value="2"/>
</dbReference>
<dbReference type="GO" id="GO:0016887">
    <property type="term" value="F:ATP hydrolysis activity"/>
    <property type="evidence" value="ECO:0007669"/>
    <property type="project" value="InterPro"/>
</dbReference>
<evidence type="ECO:0000256" key="4">
    <source>
        <dbReference type="ARBA" id="ARBA00022840"/>
    </source>
</evidence>
<dbReference type="PANTHER" id="PTHR43776:SF7">
    <property type="entry name" value="D,D-DIPEPTIDE TRANSPORT ATP-BINDING PROTEIN DDPF-RELATED"/>
    <property type="match status" value="1"/>
</dbReference>
<dbReference type="InterPro" id="IPR003593">
    <property type="entry name" value="AAA+_ATPase"/>
</dbReference>
<dbReference type="GO" id="GO:0055085">
    <property type="term" value="P:transmembrane transport"/>
    <property type="evidence" value="ECO:0007669"/>
    <property type="project" value="UniProtKB-ARBA"/>
</dbReference>
<feature type="domain" description="ABC transporter" evidence="5">
    <location>
        <begin position="6"/>
        <end position="256"/>
    </location>
</feature>
<evidence type="ECO:0000313" key="7">
    <source>
        <dbReference type="Proteomes" id="UP000541033"/>
    </source>
</evidence>
<proteinExistence type="inferred from homology"/>
<protein>
    <submittedName>
        <fullName evidence="6">Peptide/nickel transport system ATP-binding protein</fullName>
    </submittedName>
</protein>
<dbReference type="InterPro" id="IPR017871">
    <property type="entry name" value="ABC_transporter-like_CS"/>
</dbReference>
<evidence type="ECO:0000259" key="5">
    <source>
        <dbReference type="PROSITE" id="PS50893"/>
    </source>
</evidence>
<keyword evidence="2" id="KW-0813">Transport</keyword>
<organism evidence="6 7">
    <name type="scientific">Lysinibacter cavernae</name>
    <dbReference type="NCBI Taxonomy" id="1640652"/>
    <lineage>
        <taxon>Bacteria</taxon>
        <taxon>Bacillati</taxon>
        <taxon>Actinomycetota</taxon>
        <taxon>Actinomycetes</taxon>
        <taxon>Micrococcales</taxon>
        <taxon>Microbacteriaceae</taxon>
        <taxon>Lysinibacter</taxon>
    </lineage>
</organism>
<dbReference type="NCBIfam" id="NF008453">
    <property type="entry name" value="PRK11308.1"/>
    <property type="match status" value="2"/>
</dbReference>
<dbReference type="CDD" id="cd03257">
    <property type="entry name" value="ABC_NikE_OppD_transporters"/>
    <property type="match status" value="2"/>
</dbReference>
<dbReference type="RefSeq" id="WP_167151479.1">
    <property type="nucleotide sequence ID" value="NZ_JAAMOX010000002.1"/>
</dbReference>
<evidence type="ECO:0000256" key="2">
    <source>
        <dbReference type="ARBA" id="ARBA00022448"/>
    </source>
</evidence>
<feature type="domain" description="ABC transporter" evidence="5">
    <location>
        <begin position="303"/>
        <end position="551"/>
    </location>
</feature>
<dbReference type="Pfam" id="PF08352">
    <property type="entry name" value="oligo_HPY"/>
    <property type="match status" value="2"/>
</dbReference>
<dbReference type="EMBL" id="JAAMOX010000002">
    <property type="protein sequence ID" value="NIH54874.1"/>
    <property type="molecule type" value="Genomic_DNA"/>
</dbReference>
<dbReference type="FunFam" id="3.40.50.300:FF:000016">
    <property type="entry name" value="Oligopeptide ABC transporter ATP-binding component"/>
    <property type="match status" value="1"/>
</dbReference>
<keyword evidence="4 6" id="KW-0067">ATP-binding</keyword>
<dbReference type="SMART" id="SM00382">
    <property type="entry name" value="AAA"/>
    <property type="match status" value="2"/>
</dbReference>
<dbReference type="NCBIfam" id="NF007739">
    <property type="entry name" value="PRK10419.1"/>
    <property type="match status" value="2"/>
</dbReference>
<dbReference type="PROSITE" id="PS00211">
    <property type="entry name" value="ABC_TRANSPORTER_1"/>
    <property type="match status" value="2"/>
</dbReference>
<dbReference type="InterPro" id="IPR013563">
    <property type="entry name" value="Oligopep_ABC_C"/>
</dbReference>
<keyword evidence="7" id="KW-1185">Reference proteome</keyword>
<dbReference type="SUPFAM" id="SSF52540">
    <property type="entry name" value="P-loop containing nucleoside triphosphate hydrolases"/>
    <property type="match status" value="2"/>
</dbReference>
<dbReference type="Pfam" id="PF00005">
    <property type="entry name" value="ABC_tran"/>
    <property type="match status" value="2"/>
</dbReference>
<comment type="caution">
    <text evidence="6">The sequence shown here is derived from an EMBL/GenBank/DDBJ whole genome shotgun (WGS) entry which is preliminary data.</text>
</comment>
<evidence type="ECO:0000256" key="1">
    <source>
        <dbReference type="ARBA" id="ARBA00005417"/>
    </source>
</evidence>
<evidence type="ECO:0000313" key="6">
    <source>
        <dbReference type="EMBL" id="NIH54874.1"/>
    </source>
</evidence>
<dbReference type="Gene3D" id="3.40.50.300">
    <property type="entry name" value="P-loop containing nucleotide triphosphate hydrolases"/>
    <property type="match status" value="2"/>
</dbReference>
<name>A0A7X5R3B9_9MICO</name>
<gene>
    <name evidence="6" type="ORF">FHX76_002770</name>
</gene>
<dbReference type="InterPro" id="IPR027417">
    <property type="entry name" value="P-loop_NTPase"/>
</dbReference>
<evidence type="ECO:0000256" key="3">
    <source>
        <dbReference type="ARBA" id="ARBA00022741"/>
    </source>
</evidence>
<dbReference type="InterPro" id="IPR003439">
    <property type="entry name" value="ABC_transporter-like_ATP-bd"/>
</dbReference>
<dbReference type="InterPro" id="IPR050319">
    <property type="entry name" value="ABC_transp_ATP-bind"/>
</dbReference>
<comment type="similarity">
    <text evidence="1">Belongs to the ABC transporter superfamily.</text>
</comment>
<dbReference type="Proteomes" id="UP000541033">
    <property type="component" value="Unassembled WGS sequence"/>
</dbReference>
<dbReference type="GO" id="GO:0015833">
    <property type="term" value="P:peptide transport"/>
    <property type="evidence" value="ECO:0007669"/>
    <property type="project" value="InterPro"/>
</dbReference>
<sequence length="562" mass="60546">MTDNILEVRDLAISYETKGGRTPAVHGISFDVPRGKIVAVVGESGSGKSTTSQALIRKLAEGGRIDGGSVSFNGHNLLALPERALRGIRGAHIGFVPQDPSKSLNPLMRVGEQIAESLRLHKKLSRADANAQAITLLDEVGIQDPDARVTQYPHELSGGMRQRVLIAIAWACGPELVIADEPTSALDVTVQRHVLDSMDELVQRHGTAVVLVTHDLAVAADRADFIVVMNGGNIVERGTTAEVLGNPQHEYTRKLVAAAPGLASGRLVPSAAVHNADGSLRTDERVTRFSHRERDAVASENILELHNIVKTFTLRRSGGGSQVLRAVDDVSIAIPRGSTFSIVGESGSGKTTTARIAARIGAPDSGTVLFDGNDISTLKGEPLRQLRRQMQVVYQNPFGSLDPKMSIERIIAEPLRAFRIGDKARHAAVARELMEQVALSPTLLSRRPTELSGGQRQRVAIARALAVGPEFVVLDEPVSALDVSVQEQILQLLVDLQVEFGLSYLFISHDLGVIRQISDHIAVMRFGHILETGTAAEVLNNPQHAYTQELLEAIPGRRAQGL</sequence>
<dbReference type="GO" id="GO:0005524">
    <property type="term" value="F:ATP binding"/>
    <property type="evidence" value="ECO:0007669"/>
    <property type="project" value="UniProtKB-KW"/>
</dbReference>
<accession>A0A7X5R3B9</accession>